<evidence type="ECO:0000313" key="2">
    <source>
        <dbReference type="Proteomes" id="UP000190395"/>
    </source>
</evidence>
<sequence length="387" mass="45080">MSAEKKFSLNLPLKVILTEEGASHFISHKIKLLRFRLADNIEEYGISLNPFSPQSLQNMILVNYISKIEISMSEFVSVRQEVMDLSKVVVYSLLYKQFDRQLFADFIQTDAVQKHNRKNPTQLIDERTKMSENQLRQILASQKATVQLAKKEILDPVWKSLMENKDYSLEEKNIYLLMTEKFLNRLSLMNWYIITKFYRTEGFSQINIAIRHLLQVYMEKSRVAEYISILVMELALNSENTNMRKEAKRMFAGIEDVDALIYDPEQREKIVAELKRNHEQVFISWKLGGGSSAIGKQGRLQITLYNKDDEFQEVKENIESKASADTNKKSLIDFYRELPEGQESTDLGLYYLSYLDDACKKVNVKFESIVNQFSSSDLTVINLIFNF</sequence>
<dbReference type="EMBL" id="FUXC01000001">
    <property type="protein sequence ID" value="SJZ40571.1"/>
    <property type="molecule type" value="Genomic_DNA"/>
</dbReference>
<dbReference type="OrthoDB" id="355505at2"/>
<organism evidence="1 2">
    <name type="scientific">Treponema berlinense</name>
    <dbReference type="NCBI Taxonomy" id="225004"/>
    <lineage>
        <taxon>Bacteria</taxon>
        <taxon>Pseudomonadati</taxon>
        <taxon>Spirochaetota</taxon>
        <taxon>Spirochaetia</taxon>
        <taxon>Spirochaetales</taxon>
        <taxon>Treponemataceae</taxon>
        <taxon>Treponema</taxon>
    </lineage>
</organism>
<protein>
    <submittedName>
        <fullName evidence="1">Uncharacterized protein</fullName>
    </submittedName>
</protein>
<evidence type="ECO:0000313" key="1">
    <source>
        <dbReference type="EMBL" id="SJZ40571.1"/>
    </source>
</evidence>
<keyword evidence="2" id="KW-1185">Reference proteome</keyword>
<dbReference type="Pfam" id="PF26329">
    <property type="entry name" value="DUF8084"/>
    <property type="match status" value="1"/>
</dbReference>
<dbReference type="AlphaFoldDB" id="A0A1T4KDV4"/>
<reference evidence="1 2" key="1">
    <citation type="submission" date="2017-02" db="EMBL/GenBank/DDBJ databases">
        <authorList>
            <person name="Peterson S.W."/>
        </authorList>
    </citation>
    <scope>NUCLEOTIDE SEQUENCE [LARGE SCALE GENOMIC DNA]</scope>
    <source>
        <strain evidence="1 2">ATCC BAA-909</strain>
    </source>
</reference>
<name>A0A1T4KDV4_9SPIR</name>
<dbReference type="RefSeq" id="WP_078929779.1">
    <property type="nucleotide sequence ID" value="NZ_CAMCOW010000014.1"/>
</dbReference>
<dbReference type="Proteomes" id="UP000190395">
    <property type="component" value="Unassembled WGS sequence"/>
</dbReference>
<dbReference type="GeneID" id="303366383"/>
<accession>A0A1T4KDV4</accession>
<gene>
    <name evidence="1" type="ORF">SAMN02745152_00103</name>
</gene>
<dbReference type="STRING" id="225004.SAMN02745152_00103"/>
<proteinExistence type="predicted"/>
<dbReference type="InterPro" id="IPR058397">
    <property type="entry name" value="DUF8084"/>
</dbReference>